<dbReference type="Proteomes" id="UP000038750">
    <property type="component" value="Unassembled WGS sequence"/>
</dbReference>
<organism evidence="1 2">
    <name type="scientific">Yersinia intermedia</name>
    <dbReference type="NCBI Taxonomy" id="631"/>
    <lineage>
        <taxon>Bacteria</taxon>
        <taxon>Pseudomonadati</taxon>
        <taxon>Pseudomonadota</taxon>
        <taxon>Gammaproteobacteria</taxon>
        <taxon>Enterobacterales</taxon>
        <taxon>Yersiniaceae</taxon>
        <taxon>Yersinia</taxon>
    </lineage>
</organism>
<dbReference type="EMBL" id="CPZJ01000007">
    <property type="protein sequence ID" value="CNF75963.1"/>
    <property type="molecule type" value="Genomic_DNA"/>
</dbReference>
<sequence>MRYERGTTHTKGKIDFKAIHDGKVEMFKRFMAAKEVAERKGEVIVKPL</sequence>
<dbReference type="STRING" id="631.CH53_569"/>
<dbReference type="RefSeq" id="WP_005183905.1">
    <property type="nucleotide sequence ID" value="NZ_CABHXJ010000071.1"/>
</dbReference>
<accession>A0A0T9M802</accession>
<dbReference type="KEGG" id="yin:CH53_569"/>
<dbReference type="GeneID" id="61896543"/>
<gene>
    <name evidence="1" type="ORF">ERS008530_02046</name>
</gene>
<proteinExistence type="predicted"/>
<reference evidence="1 2" key="1">
    <citation type="submission" date="2015-03" db="EMBL/GenBank/DDBJ databases">
        <authorList>
            <person name="Murphy D."/>
        </authorList>
    </citation>
    <scope>NUCLEOTIDE SEQUENCE [LARGE SCALE GENOMIC DNA]</scope>
    <source>
        <strain evidence="1 2">BR165/97</strain>
    </source>
</reference>
<evidence type="ECO:0000313" key="1">
    <source>
        <dbReference type="EMBL" id="CNF75963.1"/>
    </source>
</evidence>
<protein>
    <submittedName>
        <fullName evidence="1">Uncharacterized protein</fullName>
    </submittedName>
</protein>
<evidence type="ECO:0000313" key="2">
    <source>
        <dbReference type="Proteomes" id="UP000038750"/>
    </source>
</evidence>
<dbReference type="AlphaFoldDB" id="A0A0T9M802"/>
<name>A0A0T9M802_YERIN</name>